<name>A0A7R9KIS7_9ACAR</name>
<evidence type="ECO:0000256" key="5">
    <source>
        <dbReference type="SAM" id="Coils"/>
    </source>
</evidence>
<dbReference type="OrthoDB" id="264917at2759"/>
<gene>
    <name evidence="7" type="ORF">OSB1V03_LOCUS4145</name>
</gene>
<dbReference type="EMBL" id="OC856404">
    <property type="protein sequence ID" value="CAD7623694.1"/>
    <property type="molecule type" value="Genomic_DNA"/>
</dbReference>
<evidence type="ECO:0000256" key="3">
    <source>
        <dbReference type="ARBA" id="ARBA00022833"/>
    </source>
</evidence>
<dbReference type="Gene3D" id="3.30.40.10">
    <property type="entry name" value="Zinc/RING finger domain, C3HC4 (zinc finger)"/>
    <property type="match status" value="4"/>
</dbReference>
<feature type="coiled-coil region" evidence="5">
    <location>
        <begin position="571"/>
        <end position="619"/>
    </location>
</feature>
<dbReference type="PANTHER" id="PTHR10131:SF94">
    <property type="entry name" value="TNF RECEPTOR-ASSOCIATED FACTOR 4"/>
    <property type="match status" value="1"/>
</dbReference>
<dbReference type="SMART" id="SM00184">
    <property type="entry name" value="RING"/>
    <property type="match status" value="3"/>
</dbReference>
<evidence type="ECO:0000256" key="2">
    <source>
        <dbReference type="ARBA" id="ARBA00022771"/>
    </source>
</evidence>
<keyword evidence="3" id="KW-0862">Zinc</keyword>
<protein>
    <recommendedName>
        <fullName evidence="6">RING-type domain-containing protein</fullName>
    </recommendedName>
</protein>
<dbReference type="InterPro" id="IPR017907">
    <property type="entry name" value="Znf_RING_CS"/>
</dbReference>
<keyword evidence="2 4" id="KW-0863">Zinc-finger</keyword>
<dbReference type="PANTHER" id="PTHR10131">
    <property type="entry name" value="TNF RECEPTOR ASSOCIATED FACTOR"/>
    <property type="match status" value="1"/>
</dbReference>
<feature type="coiled-coil region" evidence="5">
    <location>
        <begin position="144"/>
        <end position="199"/>
    </location>
</feature>
<dbReference type="PROSITE" id="PS00518">
    <property type="entry name" value="ZF_RING_1"/>
    <property type="match status" value="3"/>
</dbReference>
<evidence type="ECO:0000313" key="8">
    <source>
        <dbReference type="Proteomes" id="UP000759131"/>
    </source>
</evidence>
<proteinExistence type="predicted"/>
<dbReference type="AlphaFoldDB" id="A0A7R9KIS7"/>
<feature type="non-terminal residue" evidence="7">
    <location>
        <position position="1"/>
    </location>
</feature>
<feature type="domain" description="RING-type" evidence="6">
    <location>
        <begin position="652"/>
        <end position="693"/>
    </location>
</feature>
<sequence length="957" mass="111073">ITTTIPNNTCILAMSGFADLWSELADEFQCSICLGVLSDAVDTKCKHTFCYQCINQWLTSQTSKQCPECRQSVVNRNRPQPAGAANRHNRFRKPNPKWDNIFIGDDVVVYRNRSLNRIISRLRAKCELEANGTDSRRRCGDKEAEELRKTVAKLVVDRDQCRKEATNWRREVDTMCGQIESLVTDRDQFKSEADKLRRELDVLDPDQCRVEAANQRRQVDRLTMMNKEMAVDRDQCLTNANKLRNEKQKLKANVVELRSEAHALRRQKLEVTADMEKYRLEVSELSRIKQQLVADRDRNQSEAESLRRQVEGLREQRGIIKAMPGYPISRFVDLRLEMAEEFRCSICLNLFEDAVDTKCKHTYCYQCIHQWLTSQSTKQCPECRQSVVNKYPKPQTEGAGNRTANRNTQYRKPNPKWTALHIGDDVLVYRNRKVNNFISILRVKCEWEANGCPHVMTVDEAENHSRRCPYLVCERCCLSGGRNTDHEKHKCVDALLRDRKRWRDQCGKEADQLRQRVDTLTRESVQLVADRDKYRSEADTLRRGLEVLDPDECRAESVILRRELDKLSMVNKSVTADRDECRTEADTLRDEKERAIAGMDEWRKKAADLRREADGLRADRSCCALITTKSMPGYPINRFIDLRPELAEEFRCSICLNLFEDAVDTKCKHTYCYQCIHQWLTSQWTTKRCPDCRQSVVSANRRPQTSSISSLTAGAGNRDTQYRKPNPKWTALFIGDDVVVHRNRRVNAFISRLRVKCEWESKGCPDVMSVDEAEAHGQRCRYMVCERCGLSGGRNSDQEKHICVDALLRDRKRWRDQCGKEADQLRQRVAAMGREADTLRREKERLATDRDKYSKEAAKLRNDIEVLDPDECRLAVATLRREVDLLRSQNRTLIATSDNYRLLADRLSREKQQAINSRDLFSAEAVVLRREKHQAVADRDRFRSEANALRAEKCTVM</sequence>
<feature type="coiled-coil region" evidence="5">
    <location>
        <begin position="822"/>
        <end position="863"/>
    </location>
</feature>
<accession>A0A7R9KIS7</accession>
<dbReference type="UniPathway" id="UPA00143"/>
<dbReference type="PROSITE" id="PS50089">
    <property type="entry name" value="ZF_RING_2"/>
    <property type="match status" value="3"/>
</dbReference>
<evidence type="ECO:0000313" key="7">
    <source>
        <dbReference type="EMBL" id="CAD7623694.1"/>
    </source>
</evidence>
<keyword evidence="8" id="KW-1185">Reference proteome</keyword>
<dbReference type="GO" id="GO:0016567">
    <property type="term" value="P:protein ubiquitination"/>
    <property type="evidence" value="ECO:0007669"/>
    <property type="project" value="UniProtKB-UniPathway"/>
</dbReference>
<dbReference type="Pfam" id="PF13923">
    <property type="entry name" value="zf-C3HC4_2"/>
    <property type="match status" value="3"/>
</dbReference>
<evidence type="ECO:0000259" key="6">
    <source>
        <dbReference type="PROSITE" id="PS50089"/>
    </source>
</evidence>
<evidence type="ECO:0000256" key="4">
    <source>
        <dbReference type="PROSITE-ProRule" id="PRU00175"/>
    </source>
</evidence>
<feature type="domain" description="RING-type" evidence="6">
    <location>
        <begin position="30"/>
        <end position="70"/>
    </location>
</feature>
<keyword evidence="5" id="KW-0175">Coiled coil</keyword>
<dbReference type="InterPro" id="IPR013083">
    <property type="entry name" value="Znf_RING/FYVE/PHD"/>
</dbReference>
<dbReference type="SUPFAM" id="SSF57850">
    <property type="entry name" value="RING/U-box"/>
    <property type="match status" value="3"/>
</dbReference>
<dbReference type="GO" id="GO:0008270">
    <property type="term" value="F:zinc ion binding"/>
    <property type="evidence" value="ECO:0007669"/>
    <property type="project" value="UniProtKB-KW"/>
</dbReference>
<organism evidence="7">
    <name type="scientific">Medioppia subpectinata</name>
    <dbReference type="NCBI Taxonomy" id="1979941"/>
    <lineage>
        <taxon>Eukaryota</taxon>
        <taxon>Metazoa</taxon>
        <taxon>Ecdysozoa</taxon>
        <taxon>Arthropoda</taxon>
        <taxon>Chelicerata</taxon>
        <taxon>Arachnida</taxon>
        <taxon>Acari</taxon>
        <taxon>Acariformes</taxon>
        <taxon>Sarcoptiformes</taxon>
        <taxon>Oribatida</taxon>
        <taxon>Brachypylina</taxon>
        <taxon>Oppioidea</taxon>
        <taxon>Oppiidae</taxon>
        <taxon>Medioppia</taxon>
    </lineage>
</organism>
<feature type="coiled-coil region" evidence="5">
    <location>
        <begin position="233"/>
        <end position="316"/>
    </location>
</feature>
<dbReference type="InterPro" id="IPR001841">
    <property type="entry name" value="Znf_RING"/>
</dbReference>
<feature type="domain" description="RING-type" evidence="6">
    <location>
        <begin position="344"/>
        <end position="384"/>
    </location>
</feature>
<feature type="coiled-coil region" evidence="5">
    <location>
        <begin position="503"/>
        <end position="530"/>
    </location>
</feature>
<dbReference type="SUPFAM" id="SSF49599">
    <property type="entry name" value="TRAF domain-like"/>
    <property type="match status" value="1"/>
</dbReference>
<dbReference type="Proteomes" id="UP000759131">
    <property type="component" value="Unassembled WGS sequence"/>
</dbReference>
<reference evidence="7" key="1">
    <citation type="submission" date="2020-11" db="EMBL/GenBank/DDBJ databases">
        <authorList>
            <person name="Tran Van P."/>
        </authorList>
    </citation>
    <scope>NUCLEOTIDE SEQUENCE</scope>
</reference>
<keyword evidence="1" id="KW-0479">Metal-binding</keyword>
<evidence type="ECO:0000256" key="1">
    <source>
        <dbReference type="ARBA" id="ARBA00022723"/>
    </source>
</evidence>
<dbReference type="EMBL" id="CAJPIZ010001829">
    <property type="protein sequence ID" value="CAG2104124.1"/>
    <property type="molecule type" value="Genomic_DNA"/>
</dbReference>